<dbReference type="GO" id="GO:0005634">
    <property type="term" value="C:nucleus"/>
    <property type="evidence" value="ECO:0007669"/>
    <property type="project" value="UniProtKB-SubCell"/>
</dbReference>
<evidence type="ECO:0000259" key="6">
    <source>
        <dbReference type="SMART" id="SM00415"/>
    </source>
</evidence>
<proteinExistence type="inferred from homology"/>
<dbReference type="Pfam" id="PF00447">
    <property type="entry name" value="HSF_DNA-bind"/>
    <property type="match status" value="1"/>
</dbReference>
<dbReference type="Proteomes" id="UP000030745">
    <property type="component" value="Unassembled WGS sequence"/>
</dbReference>
<dbReference type="OMA" id="YQMLETE"/>
<dbReference type="InterPro" id="IPR036388">
    <property type="entry name" value="WH-like_DNA-bd_sf"/>
</dbReference>
<dbReference type="PRINTS" id="PR00056">
    <property type="entry name" value="HSFDOMAIN"/>
</dbReference>
<dbReference type="GeneID" id="24123222"/>
<dbReference type="STRING" id="695850.A0A067CVH1"/>
<dbReference type="VEuPathDB" id="FungiDB:SPRG_00586"/>
<dbReference type="InterPro" id="IPR000232">
    <property type="entry name" value="HSF_DNA-bd"/>
</dbReference>
<evidence type="ECO:0000256" key="5">
    <source>
        <dbReference type="SAM" id="MobiDB-lite"/>
    </source>
</evidence>
<dbReference type="GO" id="GO:0003700">
    <property type="term" value="F:DNA-binding transcription factor activity"/>
    <property type="evidence" value="ECO:0007669"/>
    <property type="project" value="InterPro"/>
</dbReference>
<gene>
    <name evidence="7" type="ORF">SPRG_00586</name>
</gene>
<dbReference type="KEGG" id="spar:SPRG_00586"/>
<evidence type="ECO:0000256" key="4">
    <source>
        <dbReference type="RuleBase" id="RU004020"/>
    </source>
</evidence>
<protein>
    <recommendedName>
        <fullName evidence="6">HSF-type DNA-binding domain-containing protein</fullName>
    </recommendedName>
</protein>
<evidence type="ECO:0000256" key="3">
    <source>
        <dbReference type="ARBA" id="ARBA00023242"/>
    </source>
</evidence>
<accession>A0A067CVH1</accession>
<comment type="similarity">
    <text evidence="4">Belongs to the HSF family.</text>
</comment>
<dbReference type="InterPro" id="IPR036390">
    <property type="entry name" value="WH_DNA-bd_sf"/>
</dbReference>
<feature type="domain" description="HSF-type DNA-binding" evidence="6">
    <location>
        <begin position="23"/>
        <end position="118"/>
    </location>
</feature>
<evidence type="ECO:0000313" key="8">
    <source>
        <dbReference type="Proteomes" id="UP000030745"/>
    </source>
</evidence>
<dbReference type="GO" id="GO:0043565">
    <property type="term" value="F:sequence-specific DNA binding"/>
    <property type="evidence" value="ECO:0007669"/>
    <property type="project" value="InterPro"/>
</dbReference>
<dbReference type="AlphaFoldDB" id="A0A067CVH1"/>
<reference evidence="7 8" key="1">
    <citation type="journal article" date="2013" name="PLoS Genet.">
        <title>Distinctive expansion of potential virulence genes in the genome of the oomycete fish pathogen Saprolegnia parasitica.</title>
        <authorList>
            <person name="Jiang R.H."/>
            <person name="de Bruijn I."/>
            <person name="Haas B.J."/>
            <person name="Belmonte R."/>
            <person name="Lobach L."/>
            <person name="Christie J."/>
            <person name="van den Ackerveken G."/>
            <person name="Bottin A."/>
            <person name="Bulone V."/>
            <person name="Diaz-Moreno S.M."/>
            <person name="Dumas B."/>
            <person name="Fan L."/>
            <person name="Gaulin E."/>
            <person name="Govers F."/>
            <person name="Grenville-Briggs L.J."/>
            <person name="Horner N.R."/>
            <person name="Levin J.Z."/>
            <person name="Mammella M."/>
            <person name="Meijer H.J."/>
            <person name="Morris P."/>
            <person name="Nusbaum C."/>
            <person name="Oome S."/>
            <person name="Phillips A.J."/>
            <person name="van Rooyen D."/>
            <person name="Rzeszutek E."/>
            <person name="Saraiva M."/>
            <person name="Secombes C.J."/>
            <person name="Seidl M.F."/>
            <person name="Snel B."/>
            <person name="Stassen J.H."/>
            <person name="Sykes S."/>
            <person name="Tripathy S."/>
            <person name="van den Berg H."/>
            <person name="Vega-Arreguin J.C."/>
            <person name="Wawra S."/>
            <person name="Young S.K."/>
            <person name="Zeng Q."/>
            <person name="Dieguez-Uribeondo J."/>
            <person name="Russ C."/>
            <person name="Tyler B.M."/>
            <person name="van West P."/>
        </authorList>
    </citation>
    <scope>NUCLEOTIDE SEQUENCE [LARGE SCALE GENOMIC DNA]</scope>
    <source>
        <strain evidence="7 8">CBS 223.65</strain>
    </source>
</reference>
<keyword evidence="3" id="KW-0539">Nucleus</keyword>
<keyword evidence="2" id="KW-0238">DNA-binding</keyword>
<dbReference type="SUPFAM" id="SSF46785">
    <property type="entry name" value="Winged helix' DNA-binding domain"/>
    <property type="match status" value="1"/>
</dbReference>
<dbReference type="SMART" id="SM00415">
    <property type="entry name" value="HSF"/>
    <property type="match status" value="1"/>
</dbReference>
<keyword evidence="8" id="KW-1185">Reference proteome</keyword>
<dbReference type="PANTHER" id="PTHR10015:SF427">
    <property type="entry name" value="HEAT SHOCK FACTOR PROTEIN"/>
    <property type="match status" value="1"/>
</dbReference>
<evidence type="ECO:0000313" key="7">
    <source>
        <dbReference type="EMBL" id="KDO34523.1"/>
    </source>
</evidence>
<organism evidence="7 8">
    <name type="scientific">Saprolegnia parasitica (strain CBS 223.65)</name>
    <dbReference type="NCBI Taxonomy" id="695850"/>
    <lineage>
        <taxon>Eukaryota</taxon>
        <taxon>Sar</taxon>
        <taxon>Stramenopiles</taxon>
        <taxon>Oomycota</taxon>
        <taxon>Saprolegniomycetes</taxon>
        <taxon>Saprolegniales</taxon>
        <taxon>Saprolegniaceae</taxon>
        <taxon>Saprolegnia</taxon>
    </lineage>
</organism>
<dbReference type="OrthoDB" id="60033at2759"/>
<dbReference type="PANTHER" id="PTHR10015">
    <property type="entry name" value="HEAT SHOCK TRANSCRIPTION FACTOR"/>
    <property type="match status" value="1"/>
</dbReference>
<evidence type="ECO:0000256" key="1">
    <source>
        <dbReference type="ARBA" id="ARBA00004123"/>
    </source>
</evidence>
<dbReference type="RefSeq" id="XP_012194201.1">
    <property type="nucleotide sequence ID" value="XM_012338811.1"/>
</dbReference>
<evidence type="ECO:0000256" key="2">
    <source>
        <dbReference type="ARBA" id="ARBA00023125"/>
    </source>
</evidence>
<comment type="subcellular location">
    <subcellularLocation>
        <location evidence="1">Nucleus</location>
    </subcellularLocation>
</comment>
<name>A0A067CVH1_SAPPC</name>
<dbReference type="FunFam" id="1.10.10.10:FF:000286">
    <property type="entry name" value="Heat shock transcription factor"/>
    <property type="match status" value="1"/>
</dbReference>
<feature type="region of interest" description="Disordered" evidence="5">
    <location>
        <begin position="121"/>
        <end position="145"/>
    </location>
</feature>
<sequence>MNATSSSSSSSSPAKEVKHRKVGIPKFLRYLYQMLETEDPAIIAWAFDGSSIQILDLHAVANVVLPKYFKHSNYASFQRQLNYFGFRKWTKSQTNICTFSHPEFRQNRPDRLCLIKRKNRPERSNVQARRQVPPSFASPGPWTMDDGMRQGEATKALAMTTATLPTTSRSSSYPRAQLSPTLPNSVLFNDFHGLPFMQAYRAPPPPMPNVFTFPSPPDDQNSGRAGNTPDHMWYYYTG</sequence>
<dbReference type="Gene3D" id="1.10.10.10">
    <property type="entry name" value="Winged helix-like DNA-binding domain superfamily/Winged helix DNA-binding domain"/>
    <property type="match status" value="1"/>
</dbReference>
<dbReference type="EMBL" id="KK583190">
    <property type="protein sequence ID" value="KDO34523.1"/>
    <property type="molecule type" value="Genomic_DNA"/>
</dbReference>